<protein>
    <recommendedName>
        <fullName evidence="3">AB hydrolase-1 domain-containing protein</fullName>
    </recommendedName>
</protein>
<accession>A0AAW2HCP2</accession>
<dbReference type="PANTHER" id="PTHR43798">
    <property type="entry name" value="MONOACYLGLYCEROL LIPASE"/>
    <property type="match status" value="1"/>
</dbReference>
<comment type="caution">
    <text evidence="4">The sequence shown here is derived from an EMBL/GenBank/DDBJ whole genome shotgun (WGS) entry which is preliminary data.</text>
</comment>
<dbReference type="AlphaFoldDB" id="A0AAW2HCP2"/>
<gene>
    <name evidence="4" type="ORF">PYX00_009766</name>
</gene>
<dbReference type="EMBL" id="JARGDH010000005">
    <property type="protein sequence ID" value="KAL0267514.1"/>
    <property type="molecule type" value="Genomic_DNA"/>
</dbReference>
<organism evidence="4">
    <name type="scientific">Menopon gallinae</name>
    <name type="common">poultry shaft louse</name>
    <dbReference type="NCBI Taxonomy" id="328185"/>
    <lineage>
        <taxon>Eukaryota</taxon>
        <taxon>Metazoa</taxon>
        <taxon>Ecdysozoa</taxon>
        <taxon>Arthropoda</taxon>
        <taxon>Hexapoda</taxon>
        <taxon>Insecta</taxon>
        <taxon>Pterygota</taxon>
        <taxon>Neoptera</taxon>
        <taxon>Paraneoptera</taxon>
        <taxon>Psocodea</taxon>
        <taxon>Troctomorpha</taxon>
        <taxon>Phthiraptera</taxon>
        <taxon>Amblycera</taxon>
        <taxon>Menoponidae</taxon>
        <taxon>Menopon</taxon>
    </lineage>
</organism>
<feature type="domain" description="AB hydrolase-1" evidence="3">
    <location>
        <begin position="29"/>
        <end position="277"/>
    </location>
</feature>
<dbReference type="GO" id="GO:0016787">
    <property type="term" value="F:hydrolase activity"/>
    <property type="evidence" value="ECO:0007669"/>
    <property type="project" value="UniProtKB-KW"/>
</dbReference>
<dbReference type="SUPFAM" id="SSF53474">
    <property type="entry name" value="alpha/beta-Hydrolases"/>
    <property type="match status" value="1"/>
</dbReference>
<keyword evidence="2" id="KW-0378">Hydrolase</keyword>
<dbReference type="Gene3D" id="3.40.50.1820">
    <property type="entry name" value="alpha/beta hydrolase"/>
    <property type="match status" value="1"/>
</dbReference>
<dbReference type="InterPro" id="IPR050266">
    <property type="entry name" value="AB_hydrolase_sf"/>
</dbReference>
<sequence>MEGPTVEEIRITVPWGVLAVKCWHSRLLKPVLVAHGLTENAGSFDRLIPLLPKEFFYVVVDLPGHGFSTPFPGGLPLDFMHYVHQLQWVVNHFRWQKFVLMGHSFGGHISEFYAATFRAEVEKLILLEAWSPTPVAREFYIVAQYNLMCEITKARNKPPRYYTYEEALAIMMSERWTKLNSKAAVALLNRALTRTDNGYVFNYDTRTRWEIKPALDEYTLLTVYGRIRCPVLVVLGTESEFKIIHGASDFCKNVLDQLKKSHPRSRIVRVDGNHCLHNNNPEAVAPVITQFLLDAKSNL</sequence>
<evidence type="ECO:0000256" key="2">
    <source>
        <dbReference type="ARBA" id="ARBA00022801"/>
    </source>
</evidence>
<proteinExistence type="inferred from homology"/>
<comment type="similarity">
    <text evidence="1">Belongs to the AB hydrolase superfamily.</text>
</comment>
<evidence type="ECO:0000259" key="3">
    <source>
        <dbReference type="Pfam" id="PF00561"/>
    </source>
</evidence>
<reference evidence="4" key="1">
    <citation type="journal article" date="2024" name="Gigascience">
        <title>Chromosome-level genome of the poultry shaft louse Menopon gallinae provides insight into the host-switching and adaptive evolution of parasitic lice.</title>
        <authorList>
            <person name="Xu Y."/>
            <person name="Ma L."/>
            <person name="Liu S."/>
            <person name="Liang Y."/>
            <person name="Liu Q."/>
            <person name="He Z."/>
            <person name="Tian L."/>
            <person name="Duan Y."/>
            <person name="Cai W."/>
            <person name="Li H."/>
            <person name="Song F."/>
        </authorList>
    </citation>
    <scope>NUCLEOTIDE SEQUENCE</scope>
    <source>
        <strain evidence="4">Cailab_2023a</strain>
    </source>
</reference>
<dbReference type="Pfam" id="PF00561">
    <property type="entry name" value="Abhydrolase_1"/>
    <property type="match status" value="1"/>
</dbReference>
<dbReference type="GO" id="GO:0016020">
    <property type="term" value="C:membrane"/>
    <property type="evidence" value="ECO:0007669"/>
    <property type="project" value="TreeGrafter"/>
</dbReference>
<dbReference type="InterPro" id="IPR000073">
    <property type="entry name" value="AB_hydrolase_1"/>
</dbReference>
<evidence type="ECO:0000313" key="4">
    <source>
        <dbReference type="EMBL" id="KAL0267514.1"/>
    </source>
</evidence>
<dbReference type="PANTHER" id="PTHR43798:SF14">
    <property type="entry name" value="SERINE HYDROLASE-LIKE PROTEIN DDB_G0286239"/>
    <property type="match status" value="1"/>
</dbReference>
<name>A0AAW2HCP2_9NEOP</name>
<evidence type="ECO:0000256" key="1">
    <source>
        <dbReference type="ARBA" id="ARBA00008645"/>
    </source>
</evidence>
<dbReference type="InterPro" id="IPR029058">
    <property type="entry name" value="AB_hydrolase_fold"/>
</dbReference>